<dbReference type="GO" id="GO:0016829">
    <property type="term" value="F:lyase activity"/>
    <property type="evidence" value="ECO:0007669"/>
    <property type="project" value="UniProtKB-KW"/>
</dbReference>
<dbReference type="AlphaFoldDB" id="A0A0P1GN26"/>
<evidence type="ECO:0000259" key="1">
    <source>
        <dbReference type="Pfam" id="PF12708"/>
    </source>
</evidence>
<keyword evidence="3" id="KW-1185">Reference proteome</keyword>
<dbReference type="STRING" id="928856.SAMN04488049_11710"/>
<name>A0A0P1GN26_9RHOB</name>
<gene>
    <name evidence="2" type="ORF">TRM7557_01297</name>
</gene>
<dbReference type="EMBL" id="CYSD01000019">
    <property type="protein sequence ID" value="CUH77284.1"/>
    <property type="molecule type" value="Genomic_DNA"/>
</dbReference>
<proteinExistence type="predicted"/>
<evidence type="ECO:0000313" key="3">
    <source>
        <dbReference type="Proteomes" id="UP000052022"/>
    </source>
</evidence>
<evidence type="ECO:0000313" key="2">
    <source>
        <dbReference type="EMBL" id="CUH77284.1"/>
    </source>
</evidence>
<feature type="domain" description="Rhamnogalacturonase A/B/Epimerase-like pectate lyase" evidence="1">
    <location>
        <begin position="189"/>
        <end position="386"/>
    </location>
</feature>
<accession>A0A0P1GN26</accession>
<dbReference type="Proteomes" id="UP000052022">
    <property type="component" value="Unassembled WGS sequence"/>
</dbReference>
<dbReference type="InterPro" id="IPR011050">
    <property type="entry name" value="Pectin_lyase_fold/virulence"/>
</dbReference>
<dbReference type="Gene3D" id="2.160.20.10">
    <property type="entry name" value="Single-stranded right-handed beta-helix, Pectin lyase-like"/>
    <property type="match status" value="1"/>
</dbReference>
<reference evidence="2 3" key="1">
    <citation type="submission" date="2015-09" db="EMBL/GenBank/DDBJ databases">
        <authorList>
            <consortium name="Swine Surveillance"/>
        </authorList>
    </citation>
    <scope>NUCLEOTIDE SEQUENCE [LARGE SCALE GENOMIC DNA]</scope>
    <source>
        <strain evidence="2 3">CECT 7557</strain>
    </source>
</reference>
<dbReference type="InterPro" id="IPR024535">
    <property type="entry name" value="RHGA/B-epi-like_pectate_lyase"/>
</dbReference>
<dbReference type="Pfam" id="PF12708">
    <property type="entry name" value="Pect-lyase_RHGA_epim"/>
    <property type="match status" value="1"/>
</dbReference>
<dbReference type="OrthoDB" id="7749009at2"/>
<dbReference type="RefSeq" id="WP_058289408.1">
    <property type="nucleotide sequence ID" value="NZ_CYSD01000019.1"/>
</dbReference>
<protein>
    <submittedName>
        <fullName evidence="2">Pectate lyase superfamily protein</fullName>
    </submittedName>
</protein>
<sequence length="761" mass="82092">MNKAITEGLQLMPPAFEAGLGVWSRGDGTPGSDTYAGAADAALVTGDSDFGSCLELQKTESTQRLRFMGQTPIEPGCYLQIRVRLKAMSGALPTVRVAGFAATSAGDALSGVVTTGAGVTLSAYGRVEEVTAIVGVGTRGGVDMPWGLDAEYGHFGLDLSGPSGGVVRIEDIEIRDVTSVFVRDMLSLVDVRDFGALGDGSTDDHAAFEAADDAADGRRILVPAGTYRINDTLSLAHEVIFEGRLSMPTDAILLLTKDFSFPPYAAAFDSEEEAFKKAFQALINNVDHATLDLGGRMIAVTAPIDMQAAVPNRTSYATRRIIRNGQFNAQAGSAWDTEVVTQRATYSASNNRSLTNVQNISSVQVGARVSGAGVGREIYVKSKNTATSEITLSAPLYDAEGTQNFTFTLNKYMLDFTGFSSMEKFGISGVEFQCNGEASAVKLPPAGKVFVFDDCFFTKPKDRAITSIGTGCQGMLVDNCQFLSDEDPLDVSDRTSIAINVNGNDVKLRHNRATRFRHWAILSGQNHTITGNHFFQGDSVAAGVRSAGIVLTQTFCSTTISDNYIDNCFVEWSNEYDATPDFDAGFSFSALSVANNVFLSGDVAPWFSYLVIRPYGTGHFLNGLSVVGNKFRSLGDNIDRAERVDTSFAALDFNRTRDVFFEGNTFHNVSANVMNPLRINHDQSSKSATWRIGTDNRLPFQGWARGVDAVMGKNAIRNTSGAAVYHMPYADTEQGTGRDEIDLKWPEAVDGEVTLTIRMDR</sequence>
<dbReference type="SUPFAM" id="SSF51126">
    <property type="entry name" value="Pectin lyase-like"/>
    <property type="match status" value="1"/>
</dbReference>
<keyword evidence="2" id="KW-0456">Lyase</keyword>
<dbReference type="InterPro" id="IPR012334">
    <property type="entry name" value="Pectin_lyas_fold"/>
</dbReference>
<organism evidence="2 3">
    <name type="scientific">Tritonibacter multivorans</name>
    <dbReference type="NCBI Taxonomy" id="928856"/>
    <lineage>
        <taxon>Bacteria</taxon>
        <taxon>Pseudomonadati</taxon>
        <taxon>Pseudomonadota</taxon>
        <taxon>Alphaproteobacteria</taxon>
        <taxon>Rhodobacterales</taxon>
        <taxon>Paracoccaceae</taxon>
        <taxon>Tritonibacter</taxon>
    </lineage>
</organism>